<sequence>MPLIERNAADHAAILGALLPQGAVWPGGGTTAIGRVCRGIATSAARLHARAGALLAGAFPATAYDLLPEWELSLGLPDPCAGPAPSLQLRRAQVTAKLTARGGQSVPYFVNVAARLGYSVSIVEYAPARLGAMRLGSRLNDERWAHVWAIRAPTTTVRSFRLGVSGLGERYRDWGNTVLECEMRRLSPAHTTLLFQYS</sequence>
<dbReference type="EMBL" id="FQZF01000018">
    <property type="protein sequence ID" value="SHJ69438.1"/>
    <property type="molecule type" value="Genomic_DNA"/>
</dbReference>
<evidence type="ECO:0000313" key="1">
    <source>
        <dbReference type="EMBL" id="SHJ69438.1"/>
    </source>
</evidence>
<proteinExistence type="predicted"/>
<name>A0A1M6LE48_9PROT</name>
<dbReference type="InterPro" id="IPR018755">
    <property type="entry name" value="Phage_Mu_Gp48"/>
</dbReference>
<protein>
    <submittedName>
        <fullName evidence="1">Uncharacterized protein YmfQ in lambdoid prophage, DUF2313 family</fullName>
    </submittedName>
</protein>
<dbReference type="RefSeq" id="WP_073136371.1">
    <property type="nucleotide sequence ID" value="NZ_FQZF01000018.1"/>
</dbReference>
<dbReference type="STRING" id="198092.SAMN02745194_03144"/>
<evidence type="ECO:0000313" key="2">
    <source>
        <dbReference type="Proteomes" id="UP000184387"/>
    </source>
</evidence>
<organism evidence="1 2">
    <name type="scientific">Muricoccus roseus</name>
    <dbReference type="NCBI Taxonomy" id="198092"/>
    <lineage>
        <taxon>Bacteria</taxon>
        <taxon>Pseudomonadati</taxon>
        <taxon>Pseudomonadota</taxon>
        <taxon>Alphaproteobacteria</taxon>
        <taxon>Acetobacterales</taxon>
        <taxon>Roseomonadaceae</taxon>
        <taxon>Muricoccus</taxon>
    </lineage>
</organism>
<dbReference type="Proteomes" id="UP000184387">
    <property type="component" value="Unassembled WGS sequence"/>
</dbReference>
<dbReference type="AlphaFoldDB" id="A0A1M6LE48"/>
<accession>A0A1M6LE48</accession>
<keyword evidence="2" id="KW-1185">Reference proteome</keyword>
<dbReference type="Pfam" id="PF10076">
    <property type="entry name" value="Phage_Mu_Gp48"/>
    <property type="match status" value="1"/>
</dbReference>
<gene>
    <name evidence="1" type="ORF">SAMN02745194_03144</name>
</gene>
<reference evidence="1 2" key="1">
    <citation type="submission" date="2016-11" db="EMBL/GenBank/DDBJ databases">
        <authorList>
            <person name="Jaros S."/>
            <person name="Januszkiewicz K."/>
            <person name="Wedrychowicz H."/>
        </authorList>
    </citation>
    <scope>NUCLEOTIDE SEQUENCE [LARGE SCALE GENOMIC DNA]</scope>
    <source>
        <strain evidence="1 2">DSM 14916</strain>
    </source>
</reference>
<dbReference type="OrthoDB" id="6592844at2"/>